<sequence length="211" mass="22697">ALFYIQICTHFTNITTVPGIRIVIQITTALYRRTRCCRTAQTAKKPAGPLTPARPFAPIHPTTSRRWSTPLAHHPPPPLLPLAGRASGRRRIPTPPRVAGAPESRALPPPTGPPWDPSRHHVPARGPPDLPDAVATPHRQPTSSSSGSPVGRLLPPPRVVLLPWPPIRRRPSPIAPPNPLSCAAPRLAGTPCICKLLQLAAPPHLLAGFRT</sequence>
<proteinExistence type="predicted"/>
<keyword evidence="3" id="KW-1185">Reference proteome</keyword>
<dbReference type="EnsemblPlants" id="AET6Gv20655700.1">
    <property type="protein sequence ID" value="AET6Gv20655700.1"/>
    <property type="gene ID" value="AET6Gv20655700"/>
</dbReference>
<organism evidence="2 3">
    <name type="scientific">Aegilops tauschii subsp. strangulata</name>
    <name type="common">Goatgrass</name>
    <dbReference type="NCBI Taxonomy" id="200361"/>
    <lineage>
        <taxon>Eukaryota</taxon>
        <taxon>Viridiplantae</taxon>
        <taxon>Streptophyta</taxon>
        <taxon>Embryophyta</taxon>
        <taxon>Tracheophyta</taxon>
        <taxon>Spermatophyta</taxon>
        <taxon>Magnoliopsida</taxon>
        <taxon>Liliopsida</taxon>
        <taxon>Poales</taxon>
        <taxon>Poaceae</taxon>
        <taxon>BOP clade</taxon>
        <taxon>Pooideae</taxon>
        <taxon>Triticodae</taxon>
        <taxon>Triticeae</taxon>
        <taxon>Triticinae</taxon>
        <taxon>Aegilops</taxon>
    </lineage>
</organism>
<dbReference type="Gramene" id="AET6Gv20655700.1">
    <property type="protein sequence ID" value="AET6Gv20655700.1"/>
    <property type="gene ID" value="AET6Gv20655700"/>
</dbReference>
<reference evidence="3" key="2">
    <citation type="journal article" date="2017" name="Nat. Plants">
        <title>The Aegilops tauschii genome reveals multiple impacts of transposons.</title>
        <authorList>
            <person name="Zhao G."/>
            <person name="Zou C."/>
            <person name="Li K."/>
            <person name="Wang K."/>
            <person name="Li T."/>
            <person name="Gao L."/>
            <person name="Zhang X."/>
            <person name="Wang H."/>
            <person name="Yang Z."/>
            <person name="Liu X."/>
            <person name="Jiang W."/>
            <person name="Mao L."/>
            <person name="Kong X."/>
            <person name="Jiao Y."/>
            <person name="Jia J."/>
        </authorList>
    </citation>
    <scope>NUCLEOTIDE SEQUENCE [LARGE SCALE GENOMIC DNA]</scope>
    <source>
        <strain evidence="3">cv. AL8/78</strain>
    </source>
</reference>
<protein>
    <submittedName>
        <fullName evidence="2">Uncharacterized protein</fullName>
    </submittedName>
</protein>
<reference evidence="2" key="3">
    <citation type="journal article" date="2017" name="Nature">
        <title>Genome sequence of the progenitor of the wheat D genome Aegilops tauschii.</title>
        <authorList>
            <person name="Luo M.C."/>
            <person name="Gu Y.Q."/>
            <person name="Puiu D."/>
            <person name="Wang H."/>
            <person name="Twardziok S.O."/>
            <person name="Deal K.R."/>
            <person name="Huo N."/>
            <person name="Zhu T."/>
            <person name="Wang L."/>
            <person name="Wang Y."/>
            <person name="McGuire P.E."/>
            <person name="Liu S."/>
            <person name="Long H."/>
            <person name="Ramasamy R.K."/>
            <person name="Rodriguez J.C."/>
            <person name="Van S.L."/>
            <person name="Yuan L."/>
            <person name="Wang Z."/>
            <person name="Xia Z."/>
            <person name="Xiao L."/>
            <person name="Anderson O.D."/>
            <person name="Ouyang S."/>
            <person name="Liang Y."/>
            <person name="Zimin A.V."/>
            <person name="Pertea G."/>
            <person name="Qi P."/>
            <person name="Bennetzen J.L."/>
            <person name="Dai X."/>
            <person name="Dawson M.W."/>
            <person name="Muller H.G."/>
            <person name="Kugler K."/>
            <person name="Rivarola-Duarte L."/>
            <person name="Spannagl M."/>
            <person name="Mayer K.F.X."/>
            <person name="Lu F.H."/>
            <person name="Bevan M.W."/>
            <person name="Leroy P."/>
            <person name="Li P."/>
            <person name="You F.M."/>
            <person name="Sun Q."/>
            <person name="Liu Z."/>
            <person name="Lyons E."/>
            <person name="Wicker T."/>
            <person name="Salzberg S.L."/>
            <person name="Devos K.M."/>
            <person name="Dvorak J."/>
        </authorList>
    </citation>
    <scope>NUCLEOTIDE SEQUENCE [LARGE SCALE GENOMIC DNA]</scope>
    <source>
        <strain evidence="2">cv. AL8/78</strain>
    </source>
</reference>
<feature type="compositionally biased region" description="Pro residues" evidence="1">
    <location>
        <begin position="107"/>
        <end position="116"/>
    </location>
</feature>
<reference evidence="3" key="1">
    <citation type="journal article" date="2014" name="Science">
        <title>Ancient hybridizations among the ancestral genomes of bread wheat.</title>
        <authorList>
            <consortium name="International Wheat Genome Sequencing Consortium,"/>
            <person name="Marcussen T."/>
            <person name="Sandve S.R."/>
            <person name="Heier L."/>
            <person name="Spannagl M."/>
            <person name="Pfeifer M."/>
            <person name="Jakobsen K.S."/>
            <person name="Wulff B.B."/>
            <person name="Steuernagel B."/>
            <person name="Mayer K.F."/>
            <person name="Olsen O.A."/>
        </authorList>
    </citation>
    <scope>NUCLEOTIDE SEQUENCE [LARGE SCALE GENOMIC DNA]</scope>
    <source>
        <strain evidence="3">cv. AL8/78</strain>
    </source>
</reference>
<dbReference type="AlphaFoldDB" id="A0A453P924"/>
<dbReference type="Proteomes" id="UP000015105">
    <property type="component" value="Chromosome 6D"/>
</dbReference>
<accession>A0A453P924</accession>
<evidence type="ECO:0000256" key="1">
    <source>
        <dbReference type="SAM" id="MobiDB-lite"/>
    </source>
</evidence>
<reference evidence="2" key="4">
    <citation type="submission" date="2019-03" db="UniProtKB">
        <authorList>
            <consortium name="EnsemblPlants"/>
        </authorList>
    </citation>
    <scope>IDENTIFICATION</scope>
</reference>
<feature type="region of interest" description="Disordered" evidence="1">
    <location>
        <begin position="42"/>
        <end position="155"/>
    </location>
</feature>
<reference evidence="2" key="5">
    <citation type="journal article" date="2021" name="G3 (Bethesda)">
        <title>Aegilops tauschii genome assembly Aet v5.0 features greater sequence contiguity and improved annotation.</title>
        <authorList>
            <person name="Wang L."/>
            <person name="Zhu T."/>
            <person name="Rodriguez J.C."/>
            <person name="Deal K.R."/>
            <person name="Dubcovsky J."/>
            <person name="McGuire P.E."/>
            <person name="Lux T."/>
            <person name="Spannagl M."/>
            <person name="Mayer K.F.X."/>
            <person name="Baldrich P."/>
            <person name="Meyers B.C."/>
            <person name="Huo N."/>
            <person name="Gu Y.Q."/>
            <person name="Zhou H."/>
            <person name="Devos K.M."/>
            <person name="Bennetzen J.L."/>
            <person name="Unver T."/>
            <person name="Budak H."/>
            <person name="Gulick P.J."/>
            <person name="Galiba G."/>
            <person name="Kalapos B."/>
            <person name="Nelson D.R."/>
            <person name="Li P."/>
            <person name="You F.M."/>
            <person name="Luo M.C."/>
            <person name="Dvorak J."/>
        </authorList>
    </citation>
    <scope>NUCLEOTIDE SEQUENCE [LARGE SCALE GENOMIC DNA]</scope>
    <source>
        <strain evidence="2">cv. AL8/78</strain>
    </source>
</reference>
<name>A0A453P924_AEGTS</name>
<evidence type="ECO:0000313" key="2">
    <source>
        <dbReference type="EnsemblPlants" id="AET6Gv20655700.1"/>
    </source>
</evidence>
<feature type="compositionally biased region" description="Low complexity" evidence="1">
    <location>
        <begin position="141"/>
        <end position="153"/>
    </location>
</feature>
<evidence type="ECO:0000313" key="3">
    <source>
        <dbReference type="Proteomes" id="UP000015105"/>
    </source>
</evidence>